<evidence type="ECO:0000256" key="4">
    <source>
        <dbReference type="ARBA" id="ARBA00023136"/>
    </source>
</evidence>
<dbReference type="AlphaFoldDB" id="A0A926JC18"/>
<dbReference type="RefSeq" id="WP_187791772.1">
    <property type="nucleotide sequence ID" value="NZ_JACOQL010000001.1"/>
</dbReference>
<evidence type="ECO:0000259" key="6">
    <source>
        <dbReference type="PROSITE" id="PS50850"/>
    </source>
</evidence>
<feature type="transmembrane region" description="Helical" evidence="5">
    <location>
        <begin position="89"/>
        <end position="107"/>
    </location>
</feature>
<feature type="domain" description="Major facilitator superfamily (MFS) profile" evidence="6">
    <location>
        <begin position="1"/>
        <end position="371"/>
    </location>
</feature>
<sequence length="373" mass="38340">MAVSGLFFLNGLMVGSWAPKIPVLMERLGISEATMGLIVLCMGIGSVTMMPVFGALTARRGSTYSVRLAAILATPVLLLMSLAPNLWTVVITVLMFGATIGGMDVAMNANAVAVERARRRAIMSSCHGFWSLGGVAGAGLGGIAITYLGEVGHAVVLTVVLAAGLALVFPRLLQDVPSHADRASTPLRLPNTLLPYVIGLVALCCMIPEGAILDWAAVYLQRELGASLALAGWGFAACAGTMAVMRFLGDVIRQWLGAVTTLRISAVIAIIGLAIAGLSSSPVAAIAGFAVAGFGLANMVPIAFSAAGNLPGMANGVGLSVVTTMGYSGILLAPGSIGFLAEYTSFSTIYFGLALLLLFPLAMSRLMKTADFG</sequence>
<dbReference type="Pfam" id="PF07690">
    <property type="entry name" value="MFS_1"/>
    <property type="match status" value="1"/>
</dbReference>
<dbReference type="Proteomes" id="UP000608594">
    <property type="component" value="Unassembled WGS sequence"/>
</dbReference>
<feature type="transmembrane region" description="Helical" evidence="5">
    <location>
        <begin position="283"/>
        <end position="304"/>
    </location>
</feature>
<dbReference type="InterPro" id="IPR011701">
    <property type="entry name" value="MFS"/>
</dbReference>
<keyword evidence="3 5" id="KW-1133">Transmembrane helix</keyword>
<evidence type="ECO:0000256" key="2">
    <source>
        <dbReference type="ARBA" id="ARBA00022692"/>
    </source>
</evidence>
<feature type="transmembrane region" description="Helical" evidence="5">
    <location>
        <begin position="316"/>
        <end position="337"/>
    </location>
</feature>
<feature type="transmembrane region" description="Helical" evidence="5">
    <location>
        <begin position="224"/>
        <end position="248"/>
    </location>
</feature>
<reference evidence="7" key="1">
    <citation type="submission" date="2020-08" db="EMBL/GenBank/DDBJ databases">
        <title>Paracoccus amoyensis sp. nov., isolated from the surface seawater at coast of Xiamen, Fujian.</title>
        <authorList>
            <person name="Lyu L."/>
        </authorList>
    </citation>
    <scope>NUCLEOTIDE SEQUENCE</scope>
    <source>
        <strain evidence="7">11-3</strain>
    </source>
</reference>
<feature type="transmembrane region" description="Helical" evidence="5">
    <location>
        <begin position="128"/>
        <end position="148"/>
    </location>
</feature>
<comment type="subcellular location">
    <subcellularLocation>
        <location evidence="1">Membrane</location>
        <topology evidence="1">Multi-pass membrane protein</topology>
    </subcellularLocation>
</comment>
<dbReference type="CDD" id="cd17393">
    <property type="entry name" value="MFS_MosC_like"/>
    <property type="match status" value="1"/>
</dbReference>
<keyword evidence="2 5" id="KW-0812">Transmembrane</keyword>
<dbReference type="PANTHER" id="PTHR23514:SF13">
    <property type="entry name" value="INNER MEMBRANE PROTEIN YBJJ"/>
    <property type="match status" value="1"/>
</dbReference>
<protein>
    <submittedName>
        <fullName evidence="7">MFS transporter</fullName>
    </submittedName>
</protein>
<dbReference type="InterPro" id="IPR036259">
    <property type="entry name" value="MFS_trans_sf"/>
</dbReference>
<gene>
    <name evidence="7" type="ORF">H4P12_01235</name>
</gene>
<evidence type="ECO:0000313" key="7">
    <source>
        <dbReference type="EMBL" id="MBC9245363.1"/>
    </source>
</evidence>
<evidence type="ECO:0000256" key="5">
    <source>
        <dbReference type="SAM" id="Phobius"/>
    </source>
</evidence>
<proteinExistence type="predicted"/>
<feature type="transmembrane region" description="Helical" evidence="5">
    <location>
        <begin position="64"/>
        <end position="83"/>
    </location>
</feature>
<feature type="transmembrane region" description="Helical" evidence="5">
    <location>
        <begin position="193"/>
        <end position="218"/>
    </location>
</feature>
<feature type="transmembrane region" description="Helical" evidence="5">
    <location>
        <begin position="343"/>
        <end position="363"/>
    </location>
</feature>
<name>A0A926JC18_9RHOB</name>
<keyword evidence="8" id="KW-1185">Reference proteome</keyword>
<comment type="caution">
    <text evidence="7">The sequence shown here is derived from an EMBL/GenBank/DDBJ whole genome shotgun (WGS) entry which is preliminary data.</text>
</comment>
<accession>A0A926JC18</accession>
<dbReference type="Gene3D" id="1.20.1250.20">
    <property type="entry name" value="MFS general substrate transporter like domains"/>
    <property type="match status" value="2"/>
</dbReference>
<dbReference type="SUPFAM" id="SSF103473">
    <property type="entry name" value="MFS general substrate transporter"/>
    <property type="match status" value="1"/>
</dbReference>
<evidence type="ECO:0000256" key="3">
    <source>
        <dbReference type="ARBA" id="ARBA00022989"/>
    </source>
</evidence>
<dbReference type="EMBL" id="JACOQL010000001">
    <property type="protein sequence ID" value="MBC9245363.1"/>
    <property type="molecule type" value="Genomic_DNA"/>
</dbReference>
<feature type="transmembrane region" description="Helical" evidence="5">
    <location>
        <begin position="154"/>
        <end position="173"/>
    </location>
</feature>
<dbReference type="InterPro" id="IPR020846">
    <property type="entry name" value="MFS_dom"/>
</dbReference>
<feature type="transmembrane region" description="Helical" evidence="5">
    <location>
        <begin position="33"/>
        <end position="57"/>
    </location>
</feature>
<dbReference type="InterPro" id="IPR051788">
    <property type="entry name" value="MFS_Transporter"/>
</dbReference>
<organism evidence="7 8">
    <name type="scientific">Paracoccus amoyensis</name>
    <dbReference type="NCBI Taxonomy" id="2760093"/>
    <lineage>
        <taxon>Bacteria</taxon>
        <taxon>Pseudomonadati</taxon>
        <taxon>Pseudomonadota</taxon>
        <taxon>Alphaproteobacteria</taxon>
        <taxon>Rhodobacterales</taxon>
        <taxon>Paracoccaceae</taxon>
        <taxon>Paracoccus</taxon>
    </lineage>
</organism>
<dbReference type="PANTHER" id="PTHR23514">
    <property type="entry name" value="BYPASS OF STOP CODON PROTEIN 6"/>
    <property type="match status" value="1"/>
</dbReference>
<dbReference type="GO" id="GO:0022857">
    <property type="term" value="F:transmembrane transporter activity"/>
    <property type="evidence" value="ECO:0007669"/>
    <property type="project" value="InterPro"/>
</dbReference>
<feature type="transmembrane region" description="Helical" evidence="5">
    <location>
        <begin position="255"/>
        <end position="277"/>
    </location>
</feature>
<keyword evidence="4 5" id="KW-0472">Membrane</keyword>
<dbReference type="GO" id="GO:0016020">
    <property type="term" value="C:membrane"/>
    <property type="evidence" value="ECO:0007669"/>
    <property type="project" value="UniProtKB-SubCell"/>
</dbReference>
<evidence type="ECO:0000313" key="8">
    <source>
        <dbReference type="Proteomes" id="UP000608594"/>
    </source>
</evidence>
<evidence type="ECO:0000256" key="1">
    <source>
        <dbReference type="ARBA" id="ARBA00004141"/>
    </source>
</evidence>
<dbReference type="PROSITE" id="PS50850">
    <property type="entry name" value="MFS"/>
    <property type="match status" value="1"/>
</dbReference>